<accession>A0ACC6QVA9</accession>
<evidence type="ECO:0000313" key="2">
    <source>
        <dbReference type="Proteomes" id="UP001375539"/>
    </source>
</evidence>
<evidence type="ECO:0000313" key="1">
    <source>
        <dbReference type="EMBL" id="MEJ8662174.1"/>
    </source>
</evidence>
<keyword evidence="2" id="KW-1185">Reference proteome</keyword>
<name>A0ACC6QVA9_9ACTN</name>
<sequence>MTTRRGPQRGAPRQGRRISYDPASGQAWRTGVVLLPDEAAKVIKAAELSNISVAGLLGELIQRMEIDAAGRPLWAHELRKQEELPKAG</sequence>
<gene>
    <name evidence="1" type="ORF">WKI58_37870</name>
</gene>
<dbReference type="EMBL" id="JBBKAI010000002">
    <property type="protein sequence ID" value="MEJ8662174.1"/>
    <property type="molecule type" value="Genomic_DNA"/>
</dbReference>
<organism evidence="1 2">
    <name type="scientific">Streptomyces pratisoli</name>
    <dbReference type="NCBI Taxonomy" id="3139917"/>
    <lineage>
        <taxon>Bacteria</taxon>
        <taxon>Bacillati</taxon>
        <taxon>Actinomycetota</taxon>
        <taxon>Actinomycetes</taxon>
        <taxon>Kitasatosporales</taxon>
        <taxon>Streptomycetaceae</taxon>
        <taxon>Streptomyces</taxon>
    </lineage>
</organism>
<proteinExistence type="predicted"/>
<comment type="caution">
    <text evidence="1">The sequence shown here is derived from an EMBL/GenBank/DDBJ whole genome shotgun (WGS) entry which is preliminary data.</text>
</comment>
<dbReference type="Proteomes" id="UP001375539">
    <property type="component" value="Unassembled WGS sequence"/>
</dbReference>
<reference evidence="1" key="1">
    <citation type="submission" date="2024-03" db="EMBL/GenBank/DDBJ databases">
        <title>Novel Streptomyces species of biotechnological and ecological value are a feature of Machair soil.</title>
        <authorList>
            <person name="Prole J.R."/>
            <person name="Goodfellow M."/>
            <person name="Allenby N."/>
            <person name="Ward A.C."/>
        </authorList>
    </citation>
    <scope>NUCLEOTIDE SEQUENCE</scope>
    <source>
        <strain evidence="1">MS1.AVA.4</strain>
    </source>
</reference>
<protein>
    <submittedName>
        <fullName evidence="1">Uncharacterized protein</fullName>
    </submittedName>
</protein>